<dbReference type="OrthoDB" id="1750512at2759"/>
<proteinExistence type="predicted"/>
<sequence length="173" mass="19333">MSFVLNFLNNSQFFSRFTFTHIILIPKCANPEHVILPNLGLLHDAKLPFCLPSVAIIAHNFLVDHRIAMANDFGNSLNSVTETQQWPIHSLNHIKINFDAACVSTLKETRLGIVAWNTYGECVAWKSLLIEFALDPEAAECLNAKVACQMVAELICIRILIEGDCLRVINAIN</sequence>
<protein>
    <recommendedName>
        <fullName evidence="1">RNase H type-1 domain-containing protein</fullName>
    </recommendedName>
</protein>
<gene>
    <name evidence="2" type="ORF">CDL12_09407</name>
</gene>
<dbReference type="GO" id="GO:0004523">
    <property type="term" value="F:RNA-DNA hybrid ribonuclease activity"/>
    <property type="evidence" value="ECO:0007669"/>
    <property type="project" value="InterPro"/>
</dbReference>
<dbReference type="GO" id="GO:0003676">
    <property type="term" value="F:nucleic acid binding"/>
    <property type="evidence" value="ECO:0007669"/>
    <property type="project" value="InterPro"/>
</dbReference>
<comment type="caution">
    <text evidence="2">The sequence shown here is derived from an EMBL/GenBank/DDBJ whole genome shotgun (WGS) entry which is preliminary data.</text>
</comment>
<evidence type="ECO:0000259" key="1">
    <source>
        <dbReference type="Pfam" id="PF13456"/>
    </source>
</evidence>
<reference evidence="3" key="1">
    <citation type="journal article" date="2018" name="Gigascience">
        <title>Genome assembly of the Pink Ipe (Handroanthus impetiginosus, Bignoniaceae), a highly valued, ecologically keystone Neotropical timber forest tree.</title>
        <authorList>
            <person name="Silva-Junior O.B."/>
            <person name="Grattapaglia D."/>
            <person name="Novaes E."/>
            <person name="Collevatti R.G."/>
        </authorList>
    </citation>
    <scope>NUCLEOTIDE SEQUENCE [LARGE SCALE GENOMIC DNA]</scope>
    <source>
        <strain evidence="3">cv. UFG-1</strain>
    </source>
</reference>
<name>A0A2G9HK75_9LAMI</name>
<feature type="domain" description="RNase H type-1" evidence="1">
    <location>
        <begin position="97"/>
        <end position="173"/>
    </location>
</feature>
<keyword evidence="3" id="KW-1185">Reference proteome</keyword>
<evidence type="ECO:0000313" key="3">
    <source>
        <dbReference type="Proteomes" id="UP000231279"/>
    </source>
</evidence>
<organism evidence="2 3">
    <name type="scientific">Handroanthus impetiginosus</name>
    <dbReference type="NCBI Taxonomy" id="429701"/>
    <lineage>
        <taxon>Eukaryota</taxon>
        <taxon>Viridiplantae</taxon>
        <taxon>Streptophyta</taxon>
        <taxon>Embryophyta</taxon>
        <taxon>Tracheophyta</taxon>
        <taxon>Spermatophyta</taxon>
        <taxon>Magnoliopsida</taxon>
        <taxon>eudicotyledons</taxon>
        <taxon>Gunneridae</taxon>
        <taxon>Pentapetalae</taxon>
        <taxon>asterids</taxon>
        <taxon>lamiids</taxon>
        <taxon>Lamiales</taxon>
        <taxon>Bignoniaceae</taxon>
        <taxon>Crescentiina</taxon>
        <taxon>Tabebuia alliance</taxon>
        <taxon>Handroanthus</taxon>
    </lineage>
</organism>
<evidence type="ECO:0000313" key="2">
    <source>
        <dbReference type="EMBL" id="PIN17927.1"/>
    </source>
</evidence>
<dbReference type="AlphaFoldDB" id="A0A2G9HK75"/>
<dbReference type="Pfam" id="PF13456">
    <property type="entry name" value="RVT_3"/>
    <property type="match status" value="1"/>
</dbReference>
<dbReference type="Proteomes" id="UP000231279">
    <property type="component" value="Unassembled WGS sequence"/>
</dbReference>
<dbReference type="InterPro" id="IPR002156">
    <property type="entry name" value="RNaseH_domain"/>
</dbReference>
<accession>A0A2G9HK75</accession>
<dbReference type="EMBL" id="NKXS01001572">
    <property type="protein sequence ID" value="PIN17927.1"/>
    <property type="molecule type" value="Genomic_DNA"/>
</dbReference>